<dbReference type="AlphaFoldDB" id="A0A7C2CXI3"/>
<name>A0A7C2CXI3_DICTH</name>
<proteinExistence type="predicted"/>
<dbReference type="EMBL" id="DTDV01000005">
    <property type="protein sequence ID" value="HGK22963.1"/>
    <property type="molecule type" value="Genomic_DNA"/>
</dbReference>
<evidence type="ECO:0008006" key="2">
    <source>
        <dbReference type="Google" id="ProtNLM"/>
    </source>
</evidence>
<gene>
    <name evidence="1" type="ORF">ENU78_00700</name>
</gene>
<accession>A0A7C2CXI3</accession>
<organism evidence="1">
    <name type="scientific">Dictyoglomus thermophilum</name>
    <dbReference type="NCBI Taxonomy" id="14"/>
    <lineage>
        <taxon>Bacteria</taxon>
        <taxon>Pseudomonadati</taxon>
        <taxon>Dictyoglomota</taxon>
        <taxon>Dictyoglomia</taxon>
        <taxon>Dictyoglomales</taxon>
        <taxon>Dictyoglomaceae</taxon>
        <taxon>Dictyoglomus</taxon>
    </lineage>
</organism>
<protein>
    <recommendedName>
        <fullName evidence="2">Lipoprotein</fullName>
    </recommendedName>
</protein>
<evidence type="ECO:0000313" key="1">
    <source>
        <dbReference type="EMBL" id="HGK22963.1"/>
    </source>
</evidence>
<dbReference type="PROSITE" id="PS51257">
    <property type="entry name" value="PROKAR_LIPOPROTEIN"/>
    <property type="match status" value="1"/>
</dbReference>
<dbReference type="RefSeq" id="WP_149123068.1">
    <property type="nucleotide sequence ID" value="NZ_VTFL01000005.1"/>
</dbReference>
<sequence>MKIHKKRLGFFYLILLLIMFVGGCVKPIQVFPQGITKDGVTVNVEIIRDFKWYSLAKDIIVLNLEVINNSNEGVWVYPLSKSVLIDYTGRQYVPIREFYYQRSSAPKVSFEFSFRSNEPPSFSISLSSDNSTEKEIIELIRTYELLKFRDGKVFPGARVSGILAFYAPYYRYPLRFIIPEVFWENSFRKYDFEFIIGR</sequence>
<comment type="caution">
    <text evidence="1">The sequence shown here is derived from an EMBL/GenBank/DDBJ whole genome shotgun (WGS) entry which is preliminary data.</text>
</comment>
<reference evidence="1" key="1">
    <citation type="journal article" date="2020" name="mSystems">
        <title>Genome- and Community-Level Interaction Insights into Carbon Utilization and Element Cycling Functions of Hydrothermarchaeota in Hydrothermal Sediment.</title>
        <authorList>
            <person name="Zhou Z."/>
            <person name="Liu Y."/>
            <person name="Xu W."/>
            <person name="Pan J."/>
            <person name="Luo Z.H."/>
            <person name="Li M."/>
        </authorList>
    </citation>
    <scope>NUCLEOTIDE SEQUENCE [LARGE SCALE GENOMIC DNA]</scope>
    <source>
        <strain evidence="1">SpSt-70</strain>
    </source>
</reference>